<proteinExistence type="predicted"/>
<evidence type="ECO:0000313" key="2">
    <source>
        <dbReference type="Proteomes" id="UP000260136"/>
    </source>
</evidence>
<protein>
    <submittedName>
        <fullName evidence="1">Uncharacterized protein</fullName>
    </submittedName>
</protein>
<name>A0A3B0PH24_MYCGL</name>
<accession>A0A3B0PH24</accession>
<dbReference type="Proteomes" id="UP000260136">
    <property type="component" value="Chromosome"/>
</dbReference>
<gene>
    <name evidence="1" type="ORF">NCTC10115_01263</name>
</gene>
<evidence type="ECO:0000313" key="1">
    <source>
        <dbReference type="EMBL" id="SYV95150.1"/>
    </source>
</evidence>
<dbReference type="EMBL" id="LS991952">
    <property type="protein sequence ID" value="SYV95150.1"/>
    <property type="molecule type" value="Genomic_DNA"/>
</dbReference>
<dbReference type="AlphaFoldDB" id="A0A3B0PH24"/>
<sequence>MYLIGSKKIPLLNQLNIKNIGNFAQFENKELLIDIFKNMYW</sequence>
<organism evidence="1 2">
    <name type="scientific">Mycoplasmoides gallisepticum</name>
    <name type="common">Mycoplasma gallisepticum</name>
    <dbReference type="NCBI Taxonomy" id="2096"/>
    <lineage>
        <taxon>Bacteria</taxon>
        <taxon>Bacillati</taxon>
        <taxon>Mycoplasmatota</taxon>
        <taxon>Mycoplasmoidales</taxon>
        <taxon>Mycoplasmoidaceae</taxon>
        <taxon>Mycoplasmoides</taxon>
    </lineage>
</organism>
<reference evidence="2" key="1">
    <citation type="submission" date="2018-06" db="EMBL/GenBank/DDBJ databases">
        <authorList>
            <consortium name="Pathogen Informatics"/>
        </authorList>
    </citation>
    <scope>NUCLEOTIDE SEQUENCE [LARGE SCALE GENOMIC DNA]</scope>
    <source>
        <strain evidence="2">NCTC10115</strain>
    </source>
</reference>
<feature type="non-terminal residue" evidence="1">
    <location>
        <position position="41"/>
    </location>
</feature>